<sequence>MVFDRMAYNMYKQIGKIRESLKNKGYEKNITLEIFCTELMLIFGMRQQKAIEWSHTFEIVKLIKIEDDTVTFL</sequence>
<protein>
    <submittedName>
        <fullName evidence="1">Uncharacterized protein</fullName>
    </submittedName>
</protein>
<name>X1B499_9ZZZZ</name>
<accession>X1B499</accession>
<comment type="caution">
    <text evidence="1">The sequence shown here is derived from an EMBL/GenBank/DDBJ whole genome shotgun (WGS) entry which is preliminary data.</text>
</comment>
<dbReference type="AlphaFoldDB" id="X1B499"/>
<evidence type="ECO:0000313" key="1">
    <source>
        <dbReference type="EMBL" id="GAG66856.1"/>
    </source>
</evidence>
<reference evidence="1" key="1">
    <citation type="journal article" date="2014" name="Front. Microbiol.">
        <title>High frequency of phylogenetically diverse reductive dehalogenase-homologous genes in deep subseafloor sedimentary metagenomes.</title>
        <authorList>
            <person name="Kawai M."/>
            <person name="Futagami T."/>
            <person name="Toyoda A."/>
            <person name="Takaki Y."/>
            <person name="Nishi S."/>
            <person name="Hori S."/>
            <person name="Arai W."/>
            <person name="Tsubouchi T."/>
            <person name="Morono Y."/>
            <person name="Uchiyama I."/>
            <person name="Ito T."/>
            <person name="Fujiyama A."/>
            <person name="Inagaki F."/>
            <person name="Takami H."/>
        </authorList>
    </citation>
    <scope>NUCLEOTIDE SEQUENCE</scope>
    <source>
        <strain evidence="1">Expedition CK06-06</strain>
    </source>
</reference>
<dbReference type="EMBL" id="BART01006618">
    <property type="protein sequence ID" value="GAG66856.1"/>
    <property type="molecule type" value="Genomic_DNA"/>
</dbReference>
<gene>
    <name evidence="1" type="ORF">S01H4_15107</name>
</gene>
<organism evidence="1">
    <name type="scientific">marine sediment metagenome</name>
    <dbReference type="NCBI Taxonomy" id="412755"/>
    <lineage>
        <taxon>unclassified sequences</taxon>
        <taxon>metagenomes</taxon>
        <taxon>ecological metagenomes</taxon>
    </lineage>
</organism>
<proteinExistence type="predicted"/>